<evidence type="ECO:0000256" key="1">
    <source>
        <dbReference type="SAM" id="Coils"/>
    </source>
</evidence>
<dbReference type="Proteomes" id="UP000677265">
    <property type="component" value="Unassembled WGS sequence"/>
</dbReference>
<evidence type="ECO:0000313" key="3">
    <source>
        <dbReference type="EMBL" id="MBS4186809.1"/>
    </source>
</evidence>
<dbReference type="EMBL" id="JAGYPE010000007">
    <property type="protein sequence ID" value="MBS4186809.1"/>
    <property type="molecule type" value="Genomic_DNA"/>
</dbReference>
<dbReference type="PROSITE" id="PS50965">
    <property type="entry name" value="NERD"/>
    <property type="match status" value="1"/>
</dbReference>
<gene>
    <name evidence="4" type="ORF">KHB02_017795</name>
    <name evidence="3" type="ORF">KHB02_36170</name>
</gene>
<keyword evidence="1" id="KW-0175">Coiled coil</keyword>
<dbReference type="InterPro" id="IPR011528">
    <property type="entry name" value="NERD"/>
</dbReference>
<protein>
    <submittedName>
        <fullName evidence="3">NERD domain-containing protein</fullName>
    </submittedName>
</protein>
<comment type="caution">
    <text evidence="3">The sequence shown here is derived from an EMBL/GenBank/DDBJ whole genome shotgun (WGS) entry which is preliminary data.</text>
</comment>
<feature type="coiled-coil region" evidence="1">
    <location>
        <begin position="165"/>
        <end position="195"/>
    </location>
</feature>
<dbReference type="EMBL" id="JAGYPE020000035">
    <property type="protein sequence ID" value="MCH6267377.1"/>
    <property type="molecule type" value="Genomic_DNA"/>
</dbReference>
<evidence type="ECO:0000313" key="4">
    <source>
        <dbReference type="EMBL" id="MCH6267377.1"/>
    </source>
</evidence>
<sequence length="318" mass="37023">MFDLELYKPIPLEQTVALIRRITQYHPKRPNIEKEIKKLYSGYQGEKKLRYFLGLIPDKKYHIFHGLRLPIGNTYFQIDALLLSPKLTLIIESKNYAGTITIEKDQLIQEVNESKEVYDNPLEQAIRHKILLQYLLEKYQLPAAPIEVLAVMTRSSSVIKIAPGYHEAEKKIVKAGNLLRKIEELENRYTAERIDQKTIGKIKRLLLSKHTPLKIDVLRKFDIGIKEIIPGVCCPRCLHIPMQYRGQKWYCPVCELLSQDAYIEAINDHFLIVKNSLTNRELREFLHIPSSRQATYLLNLKKLPSTGSNKGRIYYQPN</sequence>
<evidence type="ECO:0000313" key="5">
    <source>
        <dbReference type="Proteomes" id="UP000677265"/>
    </source>
</evidence>
<dbReference type="RefSeq" id="WP_213146576.1">
    <property type="nucleotide sequence ID" value="NZ_JAGYPE020000035.1"/>
</dbReference>
<name>A0A942T5R3_9BACI</name>
<feature type="domain" description="NERD" evidence="2">
    <location>
        <begin position="41"/>
        <end position="155"/>
    </location>
</feature>
<keyword evidence="5" id="KW-1185">Reference proteome</keyword>
<proteinExistence type="predicted"/>
<accession>A0A942T5R3</accession>
<dbReference type="Pfam" id="PF08378">
    <property type="entry name" value="NERD"/>
    <property type="match status" value="1"/>
</dbReference>
<evidence type="ECO:0000259" key="2">
    <source>
        <dbReference type="PROSITE" id="PS50965"/>
    </source>
</evidence>
<reference evidence="3" key="1">
    <citation type="submission" date="2021-05" db="EMBL/GenBank/DDBJ databases">
        <title>Novel Bacillus species.</title>
        <authorList>
            <person name="Liu G."/>
        </authorList>
    </citation>
    <scope>NUCLEOTIDE SEQUENCE</scope>
    <source>
        <strain evidence="3 5">FJAT-50051</strain>
    </source>
</reference>
<dbReference type="AlphaFoldDB" id="A0A942T5R3"/>
<organism evidence="3">
    <name type="scientific">Neobacillus citreus</name>
    <dbReference type="NCBI Taxonomy" id="2833578"/>
    <lineage>
        <taxon>Bacteria</taxon>
        <taxon>Bacillati</taxon>
        <taxon>Bacillota</taxon>
        <taxon>Bacilli</taxon>
        <taxon>Bacillales</taxon>
        <taxon>Bacillaceae</taxon>
        <taxon>Neobacillus</taxon>
    </lineage>
</organism>